<evidence type="ECO:0000313" key="9">
    <source>
        <dbReference type="WBParaSite" id="NBR_0000899401-mRNA-1"/>
    </source>
</evidence>
<dbReference type="GO" id="GO:1990904">
    <property type="term" value="C:ribonucleoprotein complex"/>
    <property type="evidence" value="ECO:0007669"/>
    <property type="project" value="UniProtKB-KW"/>
</dbReference>
<dbReference type="WBParaSite" id="NBR_0000899401-mRNA-1">
    <property type="protein sequence ID" value="NBR_0000899401-mRNA-1"/>
    <property type="gene ID" value="NBR_0000899401"/>
</dbReference>
<dbReference type="GO" id="GO:0003735">
    <property type="term" value="F:structural constituent of ribosome"/>
    <property type="evidence" value="ECO:0007669"/>
    <property type="project" value="InterPro"/>
</dbReference>
<comment type="similarity">
    <text evidence="1">Belongs to the eukaryotic ribosomal protein eL22 family.</text>
</comment>
<dbReference type="PANTHER" id="PTHR10064">
    <property type="entry name" value="60S RIBOSOMAL PROTEIN L22"/>
    <property type="match status" value="1"/>
</dbReference>
<keyword evidence="3" id="KW-0687">Ribonucleoprotein</keyword>
<evidence type="ECO:0000313" key="8">
    <source>
        <dbReference type="Proteomes" id="UP000271162"/>
    </source>
</evidence>
<feature type="region of interest" description="Disordered" evidence="6">
    <location>
        <begin position="1"/>
        <end position="21"/>
    </location>
</feature>
<dbReference type="EMBL" id="UYSL01020076">
    <property type="protein sequence ID" value="VDL72584.1"/>
    <property type="molecule type" value="Genomic_DNA"/>
</dbReference>
<dbReference type="Pfam" id="PF01776">
    <property type="entry name" value="Ribosomal_L22e"/>
    <property type="match status" value="1"/>
</dbReference>
<dbReference type="GO" id="GO:0005840">
    <property type="term" value="C:ribosome"/>
    <property type="evidence" value="ECO:0007669"/>
    <property type="project" value="UniProtKB-KW"/>
</dbReference>
<keyword evidence="8" id="KW-1185">Reference proteome</keyword>
<reference evidence="7 8" key="2">
    <citation type="submission" date="2018-11" db="EMBL/GenBank/DDBJ databases">
        <authorList>
            <consortium name="Pathogen Informatics"/>
        </authorList>
    </citation>
    <scope>NUCLEOTIDE SEQUENCE [LARGE SCALE GENOMIC DNA]</scope>
</reference>
<dbReference type="InterPro" id="IPR038526">
    <property type="entry name" value="Ribosomal_eL22_sf"/>
</dbReference>
<name>A0A0N4Y0E8_NIPBR</name>
<dbReference type="AlphaFoldDB" id="A0A0N4Y0E8"/>
<evidence type="ECO:0000256" key="2">
    <source>
        <dbReference type="ARBA" id="ARBA00022980"/>
    </source>
</evidence>
<accession>A0A0N4Y0E8</accession>
<reference evidence="9" key="1">
    <citation type="submission" date="2017-02" db="UniProtKB">
        <authorList>
            <consortium name="WormBaseParasite"/>
        </authorList>
    </citation>
    <scope>IDENTIFICATION</scope>
</reference>
<keyword evidence="2" id="KW-0689">Ribosomal protein</keyword>
<evidence type="ECO:0000256" key="6">
    <source>
        <dbReference type="SAM" id="MobiDB-lite"/>
    </source>
</evidence>
<dbReference type="GO" id="GO:0002181">
    <property type="term" value="P:cytoplasmic translation"/>
    <property type="evidence" value="ECO:0007669"/>
    <property type="project" value="TreeGrafter"/>
</dbReference>
<dbReference type="STRING" id="27835.A0A0N4Y0E8"/>
<dbReference type="OMA" id="VYEVRYF"/>
<dbReference type="OrthoDB" id="10259820at2759"/>
<protein>
    <recommendedName>
        <fullName evidence="4">Large ribosomal subunit protein eL22</fullName>
    </recommendedName>
    <alternativeName>
        <fullName evidence="5">60S ribosomal protein L22</fullName>
    </alternativeName>
</protein>
<dbReference type="Proteomes" id="UP000271162">
    <property type="component" value="Unassembled WGS sequence"/>
</dbReference>
<evidence type="ECO:0000256" key="5">
    <source>
        <dbReference type="ARBA" id="ARBA00041214"/>
    </source>
</evidence>
<evidence type="ECO:0000313" key="7">
    <source>
        <dbReference type="EMBL" id="VDL72584.1"/>
    </source>
</evidence>
<dbReference type="InterPro" id="IPR002671">
    <property type="entry name" value="Ribosomal_eL22"/>
</dbReference>
<gene>
    <name evidence="7" type="ORF">NBR_LOCUS8995</name>
</gene>
<proteinExistence type="inferred from homology"/>
<evidence type="ECO:0000256" key="1">
    <source>
        <dbReference type="ARBA" id="ARBA00007817"/>
    </source>
</evidence>
<sequence>MVTAKPVSKNAKSTNASKKDIRKKKVHLKFNIECKNPAEDRIIKTDDFDFFPQRVELNKTKVSIITDVPFSKRYLKYLTKKHLKKIYLRDWLRIVAINKNTYEVRYFHINWDGDEGSDNE</sequence>
<evidence type="ECO:0000256" key="3">
    <source>
        <dbReference type="ARBA" id="ARBA00023274"/>
    </source>
</evidence>
<organism evidence="9">
    <name type="scientific">Nippostrongylus brasiliensis</name>
    <name type="common">Rat hookworm</name>
    <dbReference type="NCBI Taxonomy" id="27835"/>
    <lineage>
        <taxon>Eukaryota</taxon>
        <taxon>Metazoa</taxon>
        <taxon>Ecdysozoa</taxon>
        <taxon>Nematoda</taxon>
        <taxon>Chromadorea</taxon>
        <taxon>Rhabditida</taxon>
        <taxon>Rhabditina</taxon>
        <taxon>Rhabditomorpha</taxon>
        <taxon>Strongyloidea</taxon>
        <taxon>Heligmosomidae</taxon>
        <taxon>Nippostrongylus</taxon>
    </lineage>
</organism>
<dbReference type="Gene3D" id="3.30.1360.210">
    <property type="match status" value="2"/>
</dbReference>
<evidence type="ECO:0000256" key="4">
    <source>
        <dbReference type="ARBA" id="ARBA00040613"/>
    </source>
</evidence>
<dbReference type="PANTHER" id="PTHR10064:SF0">
    <property type="entry name" value="FI24544P1-RELATED"/>
    <property type="match status" value="1"/>
</dbReference>
<dbReference type="GO" id="GO:0003723">
    <property type="term" value="F:RNA binding"/>
    <property type="evidence" value="ECO:0007669"/>
    <property type="project" value="TreeGrafter"/>
</dbReference>